<dbReference type="InterPro" id="IPR033985">
    <property type="entry name" value="SusD-like_N"/>
</dbReference>
<dbReference type="Gene3D" id="1.25.40.390">
    <property type="match status" value="1"/>
</dbReference>
<gene>
    <name evidence="8" type="ORF">SAMN06297358_1819</name>
</gene>
<sequence length="482" mass="53764">MKSVFKNKWKLPTSVNKIKTMKVKFIPLYIIATSVSLLSCEKFLEVDSPKNQVAAETAFQDEKIANATVIGMYTSMNGFNSQFGSGLLSTLLSIAADDYLYAAGSYDAFKDNALLSSTSFLDRLWSQPYAHIGQANKVIEGVENSTLSTSVKAQLIGEAKFVRAFCYFYLVNTFNKVPLVKDTDVFKNNLLPQSSKQEVYDFITQDLVDAVANLTDPYVGTERVRPNKKAAQALLARVYLYTQKWELAETTSSAVIADTRYKIPTDLNSVFLKTSEEAIWQLQTVNTSTAGVNTWEGFSIVPTSATVNPLYRVYQKTLDAFESTVLGTDKRKVNWTKEQPFNGVPYSYPSKYKVRTSTPVAEYNTVLRLAEQYLIRAEARANIGTAAKLSVAVDDLNVLRARAGVTLLSNTLNKADALLAVEKERHFELFGEWGHRWFDLVRTNRAVAVLSVTKGNGFTASDMLIPIHDEIMKTNPNLKPND</sequence>
<dbReference type="Pfam" id="PF14322">
    <property type="entry name" value="SusD-like_3"/>
    <property type="match status" value="1"/>
</dbReference>
<accession>A0A285ZYX6</accession>
<dbReference type="GO" id="GO:0009279">
    <property type="term" value="C:cell outer membrane"/>
    <property type="evidence" value="ECO:0007669"/>
    <property type="project" value="UniProtKB-SubCell"/>
</dbReference>
<evidence type="ECO:0000259" key="7">
    <source>
        <dbReference type="Pfam" id="PF14322"/>
    </source>
</evidence>
<comment type="subcellular location">
    <subcellularLocation>
        <location evidence="1">Cell outer membrane</location>
    </subcellularLocation>
</comment>
<evidence type="ECO:0000256" key="1">
    <source>
        <dbReference type="ARBA" id="ARBA00004442"/>
    </source>
</evidence>
<evidence type="ECO:0000256" key="5">
    <source>
        <dbReference type="ARBA" id="ARBA00023237"/>
    </source>
</evidence>
<dbReference type="Pfam" id="PF07980">
    <property type="entry name" value="SusD_RagB"/>
    <property type="match status" value="1"/>
</dbReference>
<dbReference type="EMBL" id="OCMT01000002">
    <property type="protein sequence ID" value="SOD14858.1"/>
    <property type="molecule type" value="Genomic_DNA"/>
</dbReference>
<protein>
    <submittedName>
        <fullName evidence="8">RagB/SusD domain-containing protein</fullName>
    </submittedName>
</protein>
<keyword evidence="5" id="KW-0998">Cell outer membrane</keyword>
<evidence type="ECO:0000256" key="4">
    <source>
        <dbReference type="ARBA" id="ARBA00023136"/>
    </source>
</evidence>
<evidence type="ECO:0000313" key="9">
    <source>
        <dbReference type="Proteomes" id="UP000219281"/>
    </source>
</evidence>
<keyword evidence="3" id="KW-0732">Signal</keyword>
<dbReference type="CDD" id="cd08977">
    <property type="entry name" value="SusD"/>
    <property type="match status" value="1"/>
</dbReference>
<dbReference type="AlphaFoldDB" id="A0A285ZYX6"/>
<dbReference type="OrthoDB" id="621570at2"/>
<dbReference type="InterPro" id="IPR012944">
    <property type="entry name" value="SusD_RagB_dom"/>
</dbReference>
<keyword evidence="9" id="KW-1185">Reference proteome</keyword>
<proteinExistence type="inferred from homology"/>
<dbReference type="Proteomes" id="UP000219281">
    <property type="component" value="Unassembled WGS sequence"/>
</dbReference>
<feature type="domain" description="RagB/SusD" evidence="6">
    <location>
        <begin position="351"/>
        <end position="456"/>
    </location>
</feature>
<reference evidence="9" key="1">
    <citation type="submission" date="2017-09" db="EMBL/GenBank/DDBJ databases">
        <authorList>
            <person name="Varghese N."/>
            <person name="Submissions S."/>
        </authorList>
    </citation>
    <scope>NUCLEOTIDE SEQUENCE [LARGE SCALE GENOMIC DNA]</scope>
    <source>
        <strain evidence="9">CGMCC 1.12803</strain>
    </source>
</reference>
<evidence type="ECO:0000259" key="6">
    <source>
        <dbReference type="Pfam" id="PF07980"/>
    </source>
</evidence>
<organism evidence="8 9">
    <name type="scientific">Pedobacter xixiisoli</name>
    <dbReference type="NCBI Taxonomy" id="1476464"/>
    <lineage>
        <taxon>Bacteria</taxon>
        <taxon>Pseudomonadati</taxon>
        <taxon>Bacteroidota</taxon>
        <taxon>Sphingobacteriia</taxon>
        <taxon>Sphingobacteriales</taxon>
        <taxon>Sphingobacteriaceae</taxon>
        <taxon>Pedobacter</taxon>
    </lineage>
</organism>
<evidence type="ECO:0000256" key="3">
    <source>
        <dbReference type="ARBA" id="ARBA00022729"/>
    </source>
</evidence>
<feature type="domain" description="SusD-like N-terminal" evidence="7">
    <location>
        <begin position="42"/>
        <end position="240"/>
    </location>
</feature>
<evidence type="ECO:0000313" key="8">
    <source>
        <dbReference type="EMBL" id="SOD14858.1"/>
    </source>
</evidence>
<dbReference type="SUPFAM" id="SSF48452">
    <property type="entry name" value="TPR-like"/>
    <property type="match status" value="1"/>
</dbReference>
<dbReference type="InterPro" id="IPR011990">
    <property type="entry name" value="TPR-like_helical_dom_sf"/>
</dbReference>
<keyword evidence="4" id="KW-0472">Membrane</keyword>
<name>A0A285ZYX6_9SPHI</name>
<evidence type="ECO:0000256" key="2">
    <source>
        <dbReference type="ARBA" id="ARBA00006275"/>
    </source>
</evidence>
<comment type="similarity">
    <text evidence="2">Belongs to the SusD family.</text>
</comment>